<dbReference type="Proteomes" id="UP000315303">
    <property type="component" value="Unassembled WGS sequence"/>
</dbReference>
<reference evidence="3 4" key="1">
    <citation type="submission" date="2019-01" db="EMBL/GenBank/DDBJ databases">
        <title>Litorilituus lipolytica sp. nov., isolated from intertidal sand of the Yellow Sea in China.</title>
        <authorList>
            <person name="Liu A."/>
        </authorList>
    </citation>
    <scope>NUCLEOTIDE SEQUENCE [LARGE SCALE GENOMIC DNA]</scope>
    <source>
        <strain evidence="3 4">RZ04</strain>
    </source>
</reference>
<feature type="domain" description="PEGA" evidence="2">
    <location>
        <begin position="34"/>
        <end position="96"/>
    </location>
</feature>
<dbReference type="PROSITE" id="PS51257">
    <property type="entry name" value="PROKAR_LIPOPROTEIN"/>
    <property type="match status" value="1"/>
</dbReference>
<evidence type="ECO:0000313" key="4">
    <source>
        <dbReference type="Proteomes" id="UP000315303"/>
    </source>
</evidence>
<dbReference type="OrthoDB" id="632882at2"/>
<dbReference type="AlphaFoldDB" id="A0A502KSI9"/>
<evidence type="ECO:0000313" key="3">
    <source>
        <dbReference type="EMBL" id="TPH14608.1"/>
    </source>
</evidence>
<dbReference type="InterPro" id="IPR013229">
    <property type="entry name" value="PEGA"/>
</dbReference>
<dbReference type="EMBL" id="SAWY01000021">
    <property type="protein sequence ID" value="TPH14608.1"/>
    <property type="molecule type" value="Genomic_DNA"/>
</dbReference>
<evidence type="ECO:0000259" key="2">
    <source>
        <dbReference type="Pfam" id="PF08308"/>
    </source>
</evidence>
<feature type="signal peptide" evidence="1">
    <location>
        <begin position="1"/>
        <end position="22"/>
    </location>
</feature>
<proteinExistence type="predicted"/>
<feature type="chain" id="PRO_5021416903" evidence="1">
    <location>
        <begin position="23"/>
        <end position="349"/>
    </location>
</feature>
<sequence>MISHNRKLILTSLMLLGISACSSIVESEQAPMSGNVLVTSEEIGSIYIDGEYTGQKTPHSFTMEAGEYSISVGTENSRQYLKKQLTLTDAPQNVHLTAQDKVAPAVWKALFVGVPTVTGKSSTGECSTHFNENDLDEAFSFFNHNLTEHIEPFSYNTVKWQIDRQDLTTPVELTYNPKNKWYTVEAEQGLAELSALKAGQYDTVFLFWREEQGDCSFKSPYFGLAWLDPTDKETKQTGYVTVKFNPKDIGVKARIDEYLATDPGVWTHEWLHVVIEQFYPNLGVQTPLTPKDKLILHSAQAYGYNYPWIKWYKDLISGQVPLGQKYVGIGPEALLSCSVARTALDTCKK</sequence>
<dbReference type="Pfam" id="PF08308">
    <property type="entry name" value="PEGA"/>
    <property type="match status" value="1"/>
</dbReference>
<comment type="caution">
    <text evidence="3">The sequence shown here is derived from an EMBL/GenBank/DDBJ whole genome shotgun (WGS) entry which is preliminary data.</text>
</comment>
<organism evidence="3 4">
    <name type="scientific">Litorilituus lipolyticus</name>
    <dbReference type="NCBI Taxonomy" id="2491017"/>
    <lineage>
        <taxon>Bacteria</taxon>
        <taxon>Pseudomonadati</taxon>
        <taxon>Pseudomonadota</taxon>
        <taxon>Gammaproteobacteria</taxon>
        <taxon>Alteromonadales</taxon>
        <taxon>Colwelliaceae</taxon>
        <taxon>Litorilituus</taxon>
    </lineage>
</organism>
<protein>
    <submittedName>
        <fullName evidence="3">PEGA domain-containing protein</fullName>
    </submittedName>
</protein>
<dbReference type="RefSeq" id="WP_140603505.1">
    <property type="nucleotide sequence ID" value="NZ_SAWY01000021.1"/>
</dbReference>
<gene>
    <name evidence="3" type="ORF">EPA86_10925</name>
</gene>
<keyword evidence="4" id="KW-1185">Reference proteome</keyword>
<evidence type="ECO:0000256" key="1">
    <source>
        <dbReference type="SAM" id="SignalP"/>
    </source>
</evidence>
<accession>A0A502KSI9</accession>
<keyword evidence="1" id="KW-0732">Signal</keyword>
<name>A0A502KSI9_9GAMM</name>